<accession>A0A7W8XXW9</accession>
<reference evidence="1 2" key="1">
    <citation type="submission" date="2020-08" db="EMBL/GenBank/DDBJ databases">
        <title>Genomic Encyclopedia of Type Strains, Phase IV (KMG-V): Genome sequencing to study the core and pangenomes of soil and plant-associated prokaryotes.</title>
        <authorList>
            <person name="Whitman W."/>
        </authorList>
    </citation>
    <scope>NUCLEOTIDE SEQUENCE [LARGE SCALE GENOMIC DNA]</scope>
    <source>
        <strain evidence="1 2">SEMIA 4064</strain>
    </source>
</reference>
<keyword evidence="2" id="KW-1185">Reference proteome</keyword>
<comment type="caution">
    <text evidence="1">The sequence shown here is derived from an EMBL/GenBank/DDBJ whole genome shotgun (WGS) entry which is preliminary data.</text>
</comment>
<protein>
    <submittedName>
        <fullName evidence="1">Uncharacterized protein</fullName>
    </submittedName>
</protein>
<dbReference type="Proteomes" id="UP000549882">
    <property type="component" value="Unassembled WGS sequence"/>
</dbReference>
<evidence type="ECO:0000313" key="2">
    <source>
        <dbReference type="Proteomes" id="UP000549882"/>
    </source>
</evidence>
<gene>
    <name evidence="1" type="ORF">GGD50_006257</name>
</gene>
<dbReference type="EMBL" id="JACHBI010000022">
    <property type="protein sequence ID" value="MBB5577602.1"/>
    <property type="molecule type" value="Genomic_DNA"/>
</dbReference>
<evidence type="ECO:0000313" key="1">
    <source>
        <dbReference type="EMBL" id="MBB5577602.1"/>
    </source>
</evidence>
<dbReference type="RefSeq" id="WP_183940846.1">
    <property type="nucleotide sequence ID" value="NZ_JACHBI010000022.1"/>
</dbReference>
<proteinExistence type="predicted"/>
<name>A0A7W8XXW9_9HYPH</name>
<dbReference type="AlphaFoldDB" id="A0A7W8XXW9"/>
<organism evidence="1 2">
    <name type="scientific">Rhizobium paranaense</name>
    <dbReference type="NCBI Taxonomy" id="1650438"/>
    <lineage>
        <taxon>Bacteria</taxon>
        <taxon>Pseudomonadati</taxon>
        <taxon>Pseudomonadota</taxon>
        <taxon>Alphaproteobacteria</taxon>
        <taxon>Hyphomicrobiales</taxon>
        <taxon>Rhizobiaceae</taxon>
        <taxon>Rhizobium/Agrobacterium group</taxon>
        <taxon>Rhizobium</taxon>
    </lineage>
</organism>
<sequence>MFSNSSVQTAVSVESRALFWNRFCTVGASRLVSREPKHIREVEEVGVERRKMIGIDRRTAETIAFDKATRTGSFLFHAHDRHSCQVTVTRRSILTAALPPRDGALRFLECMDVFAAIASEKLLQLGAIPALRITAEDVRLWQRLGGRMATNRQDKPHPGQRQKQL</sequence>